<name>A0A7I7SYV4_9MYCO</name>
<keyword evidence="2" id="KW-1185">Reference proteome</keyword>
<accession>A0A7I7SYV4</accession>
<sequence length="276" mass="30947">MLLGVGEQYQLEPQPLRHAHRGELDIRLSFRLAESPPEALREALKERAYEIVGLLNLGQGDFVTPSAPFQLLEVLAGGQTATEMPIAVTTRDRHVLDQQELNVFLARARGFLTGPIYGPKHRVALELYAAHFTESQVRVRFILLVIAMEALAEEAPKHQVALDLLARWKGELDTELAKYDDQSEEFYSLKALSGELSFRRGDSINNQVRKLFAALPGLPDAECKALQRRAVAVYSKRSTLVHDGYLPPSELPGLETEARELLETLFSCYLQSQPEE</sequence>
<reference evidence="1 2" key="1">
    <citation type="journal article" date="2019" name="Emerg. Microbes Infect.">
        <title>Comprehensive subspecies identification of 175 nontuberculous mycobacteria species based on 7547 genomic profiles.</title>
        <authorList>
            <person name="Matsumoto Y."/>
            <person name="Kinjo T."/>
            <person name="Motooka D."/>
            <person name="Nabeya D."/>
            <person name="Jung N."/>
            <person name="Uechi K."/>
            <person name="Horii T."/>
            <person name="Iida T."/>
            <person name="Fujita J."/>
            <person name="Nakamura S."/>
        </authorList>
    </citation>
    <scope>NUCLEOTIDE SEQUENCE [LARGE SCALE GENOMIC DNA]</scope>
    <source>
        <strain evidence="1 2">JCM 30396</strain>
    </source>
</reference>
<dbReference type="Proteomes" id="UP000467148">
    <property type="component" value="Chromosome"/>
</dbReference>
<protein>
    <recommendedName>
        <fullName evidence="3">Apea-like HEPN domain-containing protein</fullName>
    </recommendedName>
</protein>
<evidence type="ECO:0000313" key="2">
    <source>
        <dbReference type="Proteomes" id="UP000467148"/>
    </source>
</evidence>
<evidence type="ECO:0008006" key="3">
    <source>
        <dbReference type="Google" id="ProtNLM"/>
    </source>
</evidence>
<dbReference type="KEGG" id="mhev:MHEL_04400"/>
<organism evidence="1 2">
    <name type="scientific">Mycolicibacterium helvum</name>
    <dbReference type="NCBI Taxonomy" id="1534349"/>
    <lineage>
        <taxon>Bacteria</taxon>
        <taxon>Bacillati</taxon>
        <taxon>Actinomycetota</taxon>
        <taxon>Actinomycetes</taxon>
        <taxon>Mycobacteriales</taxon>
        <taxon>Mycobacteriaceae</taxon>
        <taxon>Mycolicibacterium</taxon>
    </lineage>
</organism>
<proteinExistence type="predicted"/>
<dbReference type="AlphaFoldDB" id="A0A7I7SYV4"/>
<dbReference type="EMBL" id="AP022596">
    <property type="protein sequence ID" value="BBY62197.1"/>
    <property type="molecule type" value="Genomic_DNA"/>
</dbReference>
<gene>
    <name evidence="1" type="ORF">MHEL_04400</name>
</gene>
<evidence type="ECO:0000313" key="1">
    <source>
        <dbReference type="EMBL" id="BBY62197.1"/>
    </source>
</evidence>